<gene>
    <name evidence="3" type="ORF">AMATHDRAFT_190166</name>
</gene>
<feature type="transmembrane region" description="Helical" evidence="2">
    <location>
        <begin position="231"/>
        <end position="249"/>
    </location>
</feature>
<feature type="transmembrane region" description="Helical" evidence="2">
    <location>
        <begin position="9"/>
        <end position="30"/>
    </location>
</feature>
<dbReference type="Proteomes" id="UP000242287">
    <property type="component" value="Unassembled WGS sequence"/>
</dbReference>
<sequence>MSNGSPTAYLLWAILSIIFLIFLLIHLWSYDKFNCLKWNAGRQPGAFRRLMTYSYLGTVPLLVVFSVAMSIMKFREGYVVMHDEYVIPRPLSMWSAKDRSWLLPLYFCLSFAWAFEIITHLEELTFWFFLINQGPSQRQWFYSWEFRLWYLGSMLAIIGLPLTTLITRHQIDTSQAYIFLVGSSASTTTTLCFFYVLLRFPSFIHHVKIEGAQPDVVVRLATFYQLNRIRVVFRFLFTIPLFIIAIDGLNRPYPIIGDPFALDFLLMLGGIGCFVSSAITLFIFFPRSIAQESGYRVQENTPQTSSVTHSELVPSPSQLRRYHQEYPSSPKSGLEGFYHHDSVVYTRTYQSPSSAQAPLPEPLQRYTSWSRESVDESVSPAYKSDAESVDASSQPQKSCPMSKTQSMPSRTLSNPNSDPRTDDTMCDKSKKVVRSISDGENLRERYRKATTSATVVPTGAFAERERRLSSLHPYLINFTSPIDILDEAKRFYTISRRSILPP</sequence>
<evidence type="ECO:0000313" key="4">
    <source>
        <dbReference type="Proteomes" id="UP000242287"/>
    </source>
</evidence>
<feature type="transmembrane region" description="Helical" evidence="2">
    <location>
        <begin position="50"/>
        <end position="72"/>
    </location>
</feature>
<name>A0A2A9NS70_9AGAR</name>
<dbReference type="EMBL" id="KZ301981">
    <property type="protein sequence ID" value="PFH52194.1"/>
    <property type="molecule type" value="Genomic_DNA"/>
</dbReference>
<accession>A0A2A9NS70</accession>
<dbReference type="AlphaFoldDB" id="A0A2A9NS70"/>
<feature type="transmembrane region" description="Helical" evidence="2">
    <location>
        <begin position="101"/>
        <end position="121"/>
    </location>
</feature>
<evidence type="ECO:0000313" key="3">
    <source>
        <dbReference type="EMBL" id="PFH52194.1"/>
    </source>
</evidence>
<feature type="transmembrane region" description="Helical" evidence="2">
    <location>
        <begin position="148"/>
        <end position="166"/>
    </location>
</feature>
<feature type="transmembrane region" description="Helical" evidence="2">
    <location>
        <begin position="261"/>
        <end position="285"/>
    </location>
</feature>
<keyword evidence="2" id="KW-0472">Membrane</keyword>
<evidence type="ECO:0000256" key="1">
    <source>
        <dbReference type="SAM" id="MobiDB-lite"/>
    </source>
</evidence>
<keyword evidence="2" id="KW-1133">Transmembrane helix</keyword>
<dbReference type="STRING" id="703135.A0A2A9NS70"/>
<proteinExistence type="predicted"/>
<feature type="region of interest" description="Disordered" evidence="1">
    <location>
        <begin position="349"/>
        <end position="425"/>
    </location>
</feature>
<evidence type="ECO:0000256" key="2">
    <source>
        <dbReference type="SAM" id="Phobius"/>
    </source>
</evidence>
<dbReference type="OrthoDB" id="2384193at2759"/>
<protein>
    <submittedName>
        <fullName evidence="3">Uncharacterized protein</fullName>
    </submittedName>
</protein>
<keyword evidence="4" id="KW-1185">Reference proteome</keyword>
<keyword evidence="2" id="KW-0812">Transmembrane</keyword>
<organism evidence="3 4">
    <name type="scientific">Amanita thiersii Skay4041</name>
    <dbReference type="NCBI Taxonomy" id="703135"/>
    <lineage>
        <taxon>Eukaryota</taxon>
        <taxon>Fungi</taxon>
        <taxon>Dikarya</taxon>
        <taxon>Basidiomycota</taxon>
        <taxon>Agaricomycotina</taxon>
        <taxon>Agaricomycetes</taxon>
        <taxon>Agaricomycetidae</taxon>
        <taxon>Agaricales</taxon>
        <taxon>Pluteineae</taxon>
        <taxon>Amanitaceae</taxon>
        <taxon>Amanita</taxon>
    </lineage>
</organism>
<feature type="compositionally biased region" description="Polar residues" evidence="1">
    <location>
        <begin position="390"/>
        <end position="418"/>
    </location>
</feature>
<feature type="transmembrane region" description="Helical" evidence="2">
    <location>
        <begin position="178"/>
        <end position="198"/>
    </location>
</feature>
<reference evidence="3 4" key="1">
    <citation type="submission" date="2014-02" db="EMBL/GenBank/DDBJ databases">
        <title>Transposable element dynamics among asymbiotic and ectomycorrhizal Amanita fungi.</title>
        <authorList>
            <consortium name="DOE Joint Genome Institute"/>
            <person name="Hess J."/>
            <person name="Skrede I."/>
            <person name="Wolfe B."/>
            <person name="LaButti K."/>
            <person name="Ohm R.A."/>
            <person name="Grigoriev I.V."/>
            <person name="Pringle A."/>
        </authorList>
    </citation>
    <scope>NUCLEOTIDE SEQUENCE [LARGE SCALE GENOMIC DNA]</scope>
    <source>
        <strain evidence="3 4">SKay4041</strain>
    </source>
</reference>